<dbReference type="RefSeq" id="WP_213382143.1">
    <property type="nucleotide sequence ID" value="NZ_AP024564.1"/>
</dbReference>
<dbReference type="InterPro" id="IPR050764">
    <property type="entry name" value="CbbQ/NirQ/NorQ/GpvN"/>
</dbReference>
<dbReference type="Proteomes" id="UP000680679">
    <property type="component" value="Plasmid pAt1"/>
</dbReference>
<dbReference type="PANTHER" id="PTHR42759:SF1">
    <property type="entry name" value="MAGNESIUM-CHELATASE SUBUNIT CHLD"/>
    <property type="match status" value="1"/>
</dbReference>
<dbReference type="EMBL" id="AP024564">
    <property type="protein sequence ID" value="BCU08330.1"/>
    <property type="molecule type" value="Genomic_DNA"/>
</dbReference>
<evidence type="ECO:0000256" key="2">
    <source>
        <dbReference type="ARBA" id="ARBA00022741"/>
    </source>
</evidence>
<dbReference type="Gene3D" id="3.40.50.300">
    <property type="entry name" value="P-loop containing nucleotide triphosphate hydrolases"/>
    <property type="match status" value="1"/>
</dbReference>
<evidence type="ECO:0000313" key="6">
    <source>
        <dbReference type="Proteomes" id="UP000680679"/>
    </source>
</evidence>
<proteinExistence type="inferred from homology"/>
<dbReference type="SMART" id="SM00382">
    <property type="entry name" value="AAA"/>
    <property type="match status" value="1"/>
</dbReference>
<keyword evidence="6" id="KW-1185">Reference proteome</keyword>
<geneLocation type="plasmid" evidence="5 6">
    <name>pAt1</name>
</geneLocation>
<comment type="similarity">
    <text evidence="1">Belongs to the CbbQ/NirQ/NorQ/GpvN family.</text>
</comment>
<dbReference type="PANTHER" id="PTHR42759">
    <property type="entry name" value="MOXR FAMILY PROTEIN"/>
    <property type="match status" value="1"/>
</dbReference>
<dbReference type="InterPro" id="IPR013615">
    <property type="entry name" value="CbbQ_C"/>
</dbReference>
<dbReference type="InterPro" id="IPR027417">
    <property type="entry name" value="P-loop_NTPase"/>
</dbReference>
<accession>A0ABM7QQV2</accession>
<keyword evidence="5" id="KW-0614">Plasmid</keyword>
<feature type="domain" description="AAA+ ATPase" evidence="4">
    <location>
        <begin position="56"/>
        <end position="282"/>
    </location>
</feature>
<evidence type="ECO:0000256" key="1">
    <source>
        <dbReference type="ARBA" id="ARBA00009417"/>
    </source>
</evidence>
<organism evidence="5 6">
    <name type="scientific">Allochromatium tepidum</name>
    <dbReference type="NCBI Taxonomy" id="553982"/>
    <lineage>
        <taxon>Bacteria</taxon>
        <taxon>Pseudomonadati</taxon>
        <taxon>Pseudomonadota</taxon>
        <taxon>Gammaproteobacteria</taxon>
        <taxon>Chromatiales</taxon>
        <taxon>Chromatiaceae</taxon>
        <taxon>Allochromatium</taxon>
    </lineage>
</organism>
<evidence type="ECO:0000256" key="3">
    <source>
        <dbReference type="ARBA" id="ARBA00022840"/>
    </source>
</evidence>
<evidence type="ECO:0000313" key="5">
    <source>
        <dbReference type="EMBL" id="BCU08330.1"/>
    </source>
</evidence>
<dbReference type="InterPro" id="IPR003593">
    <property type="entry name" value="AAA+_ATPase"/>
</dbReference>
<sequence>MQTQIELSVFVPGAQGTVMGFAPGHELSSFVPKPTTGYQFPKTALRDMFTFLGCSDGDGLFLSGPTGCGKTSLILEVAARLNWPVRRVNGHARLELHELIGSMSLAPVQGGGTATRFQHGPLAMAMREGSIFILDEIDLIDPAISAGLNAILEGNPLVIAENGGEVIHPHPNFRFIATGNTAGLGDDTGAYAGTVTQNLAYMDRFWVVQVGYPTQDVEEQILEARFSGLLDRRIATSMVRVANAVREQFIGTGNAEATLSITFSTRTLIRWAQILLHISRSPIDGSKLEYGLDRALTMRARPHEREAIIHICRSIFGSLWT</sequence>
<keyword evidence="2" id="KW-0547">Nucleotide-binding</keyword>
<dbReference type="Pfam" id="PF07728">
    <property type="entry name" value="AAA_5"/>
    <property type="match status" value="1"/>
</dbReference>
<reference evidence="5 6" key="1">
    <citation type="submission" date="2021-04" db="EMBL/GenBank/DDBJ databases">
        <title>Complete genome sequencing of Allochromatium tepidum strain NZ.</title>
        <authorList>
            <person name="Tsukatani Y."/>
            <person name="Mori H."/>
        </authorList>
    </citation>
    <scope>NUCLEOTIDE SEQUENCE [LARGE SCALE GENOMIC DNA]</scope>
    <source>
        <strain evidence="5 6">NZ</strain>
        <plasmid evidence="5 6">pAt1</plasmid>
    </source>
</reference>
<dbReference type="CDD" id="cd00009">
    <property type="entry name" value="AAA"/>
    <property type="match status" value="1"/>
</dbReference>
<dbReference type="Pfam" id="PF08406">
    <property type="entry name" value="CbbQ_C"/>
    <property type="match status" value="1"/>
</dbReference>
<name>A0ABM7QQV2_9GAMM</name>
<dbReference type="SUPFAM" id="SSF52540">
    <property type="entry name" value="P-loop containing nucleoside triphosphate hydrolases"/>
    <property type="match status" value="1"/>
</dbReference>
<protein>
    <submittedName>
        <fullName evidence="5">ATPase</fullName>
    </submittedName>
</protein>
<gene>
    <name evidence="5" type="ORF">Atep_30070</name>
</gene>
<dbReference type="InterPro" id="IPR011704">
    <property type="entry name" value="ATPase_dyneun-rel_AAA"/>
</dbReference>
<keyword evidence="3" id="KW-0067">ATP-binding</keyword>
<evidence type="ECO:0000259" key="4">
    <source>
        <dbReference type="SMART" id="SM00382"/>
    </source>
</evidence>